<name>A0A841Q4K8_9BACI</name>
<protein>
    <submittedName>
        <fullName evidence="7">Putative inorganic carbon (HCO3(-)) transporter</fullName>
    </submittedName>
</protein>
<dbReference type="EMBL" id="JACHGH010000004">
    <property type="protein sequence ID" value="MBB6453317.1"/>
    <property type="molecule type" value="Genomic_DNA"/>
</dbReference>
<comment type="caution">
    <text evidence="7">The sequence shown here is derived from an EMBL/GenBank/DDBJ whole genome shotgun (WGS) entry which is preliminary data.</text>
</comment>
<dbReference type="PANTHER" id="PTHR37422:SF13">
    <property type="entry name" value="LIPOPOLYSACCHARIDE BIOSYNTHESIS PROTEIN PA4999-RELATED"/>
    <property type="match status" value="1"/>
</dbReference>
<keyword evidence="2 5" id="KW-0812">Transmembrane</keyword>
<dbReference type="Proteomes" id="UP000581688">
    <property type="component" value="Unassembled WGS sequence"/>
</dbReference>
<evidence type="ECO:0000256" key="3">
    <source>
        <dbReference type="ARBA" id="ARBA00022989"/>
    </source>
</evidence>
<comment type="subcellular location">
    <subcellularLocation>
        <location evidence="1">Membrane</location>
        <topology evidence="1">Multi-pass membrane protein</topology>
    </subcellularLocation>
</comment>
<sequence length="431" mass="49610">MVKWFMILFPFMIFPFASEEFTDVPKLIYLILFVCIVWALLGKKREWWTQNIQVPITRVDFLIALFFLLIFISTITSVNPFIAVFGMVDRFEGMIAWIIYLSIFIFSFRLVKVNEVEKLMKGIVVVGILVGIYAIFQHYGLDLLATEKKVYPVRSAGLFKNPNFFGSYLVIVTMFVVPFYLSANNIKNRTYYLTAISLLTIAALFSMTRSSWIGIFLGIAFLTLFLIMKRKHLWKRWTLLVGVLIVTVLIVDKMENGTILSRAGHTLQESQNLLTGEGDGSEGTHRFFIWEKTLPFVKEYFWLGSGPDTLYYSVFLPEQEDFEVVFGTEQYVDKAHNEYLHMAVTMGVPALIMYLLIVFTVLFQAFKSLKHVNGRELFLHYGLIAAIIGYIIQAFFNISVISVAPFFWCLLGITYGLSFRYIVKGDKPPIS</sequence>
<feature type="domain" description="O-antigen ligase-related" evidence="6">
    <location>
        <begin position="196"/>
        <end position="355"/>
    </location>
</feature>
<gene>
    <name evidence="7" type="ORF">HNQ94_001765</name>
</gene>
<feature type="transmembrane region" description="Helical" evidence="5">
    <location>
        <begin position="94"/>
        <end position="111"/>
    </location>
</feature>
<feature type="transmembrane region" description="Helical" evidence="5">
    <location>
        <begin position="339"/>
        <end position="366"/>
    </location>
</feature>
<dbReference type="AlphaFoldDB" id="A0A841Q4K8"/>
<feature type="transmembrane region" description="Helical" evidence="5">
    <location>
        <begin position="212"/>
        <end position="228"/>
    </location>
</feature>
<dbReference type="InterPro" id="IPR007016">
    <property type="entry name" value="O-antigen_ligase-rel_domated"/>
</dbReference>
<reference evidence="7 8" key="1">
    <citation type="submission" date="2020-08" db="EMBL/GenBank/DDBJ databases">
        <title>Genomic Encyclopedia of Type Strains, Phase IV (KMG-IV): sequencing the most valuable type-strain genomes for metagenomic binning, comparative biology and taxonomic classification.</title>
        <authorList>
            <person name="Goeker M."/>
        </authorList>
    </citation>
    <scope>NUCLEOTIDE SEQUENCE [LARGE SCALE GENOMIC DNA]</scope>
    <source>
        <strain evidence="7 8">DSM 19612</strain>
    </source>
</reference>
<evidence type="ECO:0000256" key="1">
    <source>
        <dbReference type="ARBA" id="ARBA00004141"/>
    </source>
</evidence>
<proteinExistence type="predicted"/>
<evidence type="ECO:0000313" key="7">
    <source>
        <dbReference type="EMBL" id="MBB6453317.1"/>
    </source>
</evidence>
<keyword evidence="4 5" id="KW-0472">Membrane</keyword>
<evidence type="ECO:0000256" key="2">
    <source>
        <dbReference type="ARBA" id="ARBA00022692"/>
    </source>
</evidence>
<feature type="transmembrane region" description="Helical" evidence="5">
    <location>
        <begin position="378"/>
        <end position="396"/>
    </location>
</feature>
<organism evidence="7 8">
    <name type="scientific">Salirhabdus euzebyi</name>
    <dbReference type="NCBI Taxonomy" id="394506"/>
    <lineage>
        <taxon>Bacteria</taxon>
        <taxon>Bacillati</taxon>
        <taxon>Bacillota</taxon>
        <taxon>Bacilli</taxon>
        <taxon>Bacillales</taxon>
        <taxon>Bacillaceae</taxon>
        <taxon>Salirhabdus</taxon>
    </lineage>
</organism>
<evidence type="ECO:0000313" key="8">
    <source>
        <dbReference type="Proteomes" id="UP000581688"/>
    </source>
</evidence>
<feature type="transmembrane region" description="Helical" evidence="5">
    <location>
        <begin position="165"/>
        <end position="183"/>
    </location>
</feature>
<evidence type="ECO:0000256" key="4">
    <source>
        <dbReference type="ARBA" id="ARBA00023136"/>
    </source>
</evidence>
<keyword evidence="8" id="KW-1185">Reference proteome</keyword>
<evidence type="ECO:0000259" key="6">
    <source>
        <dbReference type="Pfam" id="PF04932"/>
    </source>
</evidence>
<accession>A0A841Q4K8</accession>
<dbReference type="Pfam" id="PF04932">
    <property type="entry name" value="Wzy_C"/>
    <property type="match status" value="1"/>
</dbReference>
<feature type="transmembrane region" description="Helical" evidence="5">
    <location>
        <begin position="61"/>
        <end position="88"/>
    </location>
</feature>
<feature type="transmembrane region" description="Helical" evidence="5">
    <location>
        <begin position="233"/>
        <end position="251"/>
    </location>
</feature>
<feature type="transmembrane region" description="Helical" evidence="5">
    <location>
        <begin position="123"/>
        <end position="145"/>
    </location>
</feature>
<feature type="transmembrane region" description="Helical" evidence="5">
    <location>
        <begin position="24"/>
        <end position="41"/>
    </location>
</feature>
<evidence type="ECO:0000256" key="5">
    <source>
        <dbReference type="SAM" id="Phobius"/>
    </source>
</evidence>
<keyword evidence="3 5" id="KW-1133">Transmembrane helix</keyword>
<dbReference type="PANTHER" id="PTHR37422">
    <property type="entry name" value="TEICHURONIC ACID BIOSYNTHESIS PROTEIN TUAE"/>
    <property type="match status" value="1"/>
</dbReference>
<feature type="transmembrane region" description="Helical" evidence="5">
    <location>
        <begin position="402"/>
        <end position="423"/>
    </location>
</feature>
<dbReference type="RefSeq" id="WP_174495590.1">
    <property type="nucleotide sequence ID" value="NZ_CADDWK010000004.1"/>
</dbReference>
<feature type="transmembrane region" description="Helical" evidence="5">
    <location>
        <begin position="190"/>
        <end position="206"/>
    </location>
</feature>
<dbReference type="GO" id="GO:0016020">
    <property type="term" value="C:membrane"/>
    <property type="evidence" value="ECO:0007669"/>
    <property type="project" value="UniProtKB-SubCell"/>
</dbReference>
<dbReference type="InterPro" id="IPR051533">
    <property type="entry name" value="WaaL-like"/>
</dbReference>